<evidence type="ECO:0000256" key="8">
    <source>
        <dbReference type="ARBA" id="ARBA00023170"/>
    </source>
</evidence>
<name>D0MIR1_RHOM4</name>
<evidence type="ECO:0000256" key="1">
    <source>
        <dbReference type="ARBA" id="ARBA00004571"/>
    </source>
</evidence>
<keyword evidence="8 14" id="KW-0675">Receptor</keyword>
<evidence type="ECO:0000256" key="11">
    <source>
        <dbReference type="RuleBase" id="RU003357"/>
    </source>
</evidence>
<protein>
    <submittedName>
        <fullName evidence="14">TonB-dependent receptor plug</fullName>
    </submittedName>
</protein>
<gene>
    <name evidence="14" type="ordered locus">Rmar_1482</name>
</gene>
<keyword evidence="4 10" id="KW-0812">Transmembrane</keyword>
<dbReference type="KEGG" id="rmr:Rmar_1482"/>
<dbReference type="InterPro" id="IPR037066">
    <property type="entry name" value="Plug_dom_sf"/>
</dbReference>
<dbReference type="eggNOG" id="COG1629">
    <property type="taxonomic scope" value="Bacteria"/>
</dbReference>
<dbReference type="InterPro" id="IPR012910">
    <property type="entry name" value="Plug_dom"/>
</dbReference>
<dbReference type="NCBIfam" id="TIGR04057">
    <property type="entry name" value="SusC_RagA_signa"/>
    <property type="match status" value="1"/>
</dbReference>
<evidence type="ECO:0000256" key="7">
    <source>
        <dbReference type="ARBA" id="ARBA00023136"/>
    </source>
</evidence>
<evidence type="ECO:0000313" key="14">
    <source>
        <dbReference type="EMBL" id="ACY48369.1"/>
    </source>
</evidence>
<dbReference type="Pfam" id="PF00593">
    <property type="entry name" value="TonB_dep_Rec_b-barrel"/>
    <property type="match status" value="1"/>
</dbReference>
<dbReference type="PANTHER" id="PTHR30069:SF29">
    <property type="entry name" value="HEMOGLOBIN AND HEMOGLOBIN-HAPTOGLOBIN-BINDING PROTEIN 1-RELATED"/>
    <property type="match status" value="1"/>
</dbReference>
<evidence type="ECO:0000313" key="15">
    <source>
        <dbReference type="Proteomes" id="UP000002221"/>
    </source>
</evidence>
<dbReference type="InterPro" id="IPR000531">
    <property type="entry name" value="Beta-barrel_TonB"/>
</dbReference>
<dbReference type="InterPro" id="IPR023996">
    <property type="entry name" value="TonB-dep_OMP_SusC/RagA"/>
</dbReference>
<dbReference type="InterPro" id="IPR023997">
    <property type="entry name" value="TonB-dep_OMP_SusC/RagA_CS"/>
</dbReference>
<organism evidence="14 15">
    <name type="scientific">Rhodothermus marinus (strain ATCC 43812 / DSM 4252 / R-10)</name>
    <name type="common">Rhodothermus obamensis</name>
    <dbReference type="NCBI Taxonomy" id="518766"/>
    <lineage>
        <taxon>Bacteria</taxon>
        <taxon>Pseudomonadati</taxon>
        <taxon>Rhodothermota</taxon>
        <taxon>Rhodothermia</taxon>
        <taxon>Rhodothermales</taxon>
        <taxon>Rhodothermaceae</taxon>
        <taxon>Rhodothermus</taxon>
    </lineage>
</organism>
<dbReference type="PANTHER" id="PTHR30069">
    <property type="entry name" value="TONB-DEPENDENT OUTER MEMBRANE RECEPTOR"/>
    <property type="match status" value="1"/>
</dbReference>
<keyword evidence="2 10" id="KW-0813">Transport</keyword>
<keyword evidence="5" id="KW-0732">Signal</keyword>
<reference evidence="14 15" key="1">
    <citation type="journal article" date="2009" name="Stand. Genomic Sci.">
        <title>Complete genome sequence of Rhodothermus marinus type strain (R-10).</title>
        <authorList>
            <person name="Nolan M."/>
            <person name="Tindall B.J."/>
            <person name="Pomrenke H."/>
            <person name="Lapidus A."/>
            <person name="Copeland A."/>
            <person name="Glavina Del Rio T."/>
            <person name="Lucas S."/>
            <person name="Chen F."/>
            <person name="Tice H."/>
            <person name="Cheng J.F."/>
            <person name="Saunders E."/>
            <person name="Han C."/>
            <person name="Bruce D."/>
            <person name="Goodwin L."/>
            <person name="Chain P."/>
            <person name="Pitluck S."/>
            <person name="Ovchinikova G."/>
            <person name="Pati A."/>
            <person name="Ivanova N."/>
            <person name="Mavromatis K."/>
            <person name="Chen A."/>
            <person name="Palaniappan K."/>
            <person name="Land M."/>
            <person name="Hauser L."/>
            <person name="Chang Y.J."/>
            <person name="Jeffries C.D."/>
            <person name="Brettin T."/>
            <person name="Goker M."/>
            <person name="Bristow J."/>
            <person name="Eisen J.A."/>
            <person name="Markowitz V."/>
            <person name="Hugenholtz P."/>
            <person name="Kyrpides N.C."/>
            <person name="Klenk H.P."/>
            <person name="Detter J.C."/>
        </authorList>
    </citation>
    <scope>NUCLEOTIDE SEQUENCE [LARGE SCALE GENOMIC DNA]</scope>
    <source>
        <strain evidence="15">ATCC 43812 / DSM 4252 / R-10</strain>
    </source>
</reference>
<dbReference type="eggNOG" id="COG4206">
    <property type="taxonomic scope" value="Bacteria"/>
</dbReference>
<dbReference type="Gene3D" id="2.60.40.1120">
    <property type="entry name" value="Carboxypeptidase-like, regulatory domain"/>
    <property type="match status" value="1"/>
</dbReference>
<sequence>MGRQRLMERVRQAAVVARPGTIVLVLLGLLWLGNVGDVYAQVVVSGQVTSAEDGQPLPGVNIVVKGTAIGTATDLDGRYSLAVPSPNDTLVFSFVGFETVSVPVAGRSVIDVQLQPAVITGEEVVVIGYGTVRQREVSGAVTTVSAEELNPLATLSVNQMVQGRVPGLSMQVRTTQPGGGVSVNVRGAISPRGNNTPLYVIDGVPITEYRQSDPGLYDRDLGFYGGVDRDPLAFLNPADIESITVLKDAAAAAIYGSAAANGVVLITTKSGRAGAVRVDYRGSYSAQLMQDYFPLLNARQFMEEQRRLSSDRYLFENGLPPYGTRDPGSVTPYTPLFTDQDIQAAGEGTDWIDLISENGRIIEHNIAVRGGSPGTQFYTSFNVQLNDAVLKNSTFNRYSLRVNVDQTISSRVRLKLRTQATRLEGNNASTGANAGGPEKFNMIQNAMTFAPTVPVYDENGNFTKSYYRIQMNPAAFLIIDDDSRVTSLFAAPTLEVDLTDQLQLTVVGQVQEETTLRGFYLPRRADHDVLPEGMAQKSTNSVQNYSAESYLTYTGRLGPGDLTAVAGAGYYRGGTEGSFMQGVGFFTDAFSYHNLEVSSDRLRNIVDSWKSSRTKLSQFARVNYSLYDRYVLTLVARRDGSSIFSENHKWGFFPGISAAWLISEEPFMQNVSGLSQLKLRVSYGEAGNESVLSGNTLQLYSAGYPFLIGATEYNGVAVSQVANPNLKWETVQTFNVGLDFAFWQYRVRGSLDFFVKTARDLLDFNPLPVNNPVGRVADNVGSTRSRGFELALHTDNLTGSRFRWNTDLTLSYYKSYWVERNPQVPLPPYVGEHDPLDVIYGWETAGIIRSEADRPDYMPNANLGNLIFVDQNGDGVLDAQDVVILGNTTPRWQLGLNNTISIGNFDLNVFVYGYLGFKRYNNFAPNVDAISQLTTPMNTTIYAREIWSTDRPDGTRPGVAANPYATNNPTGNTDFDLHDASFLRLRSITLGYTIPRRWLGGVASTVQRARLFVDLQNLGVLTDYPGFDPEYTEPNPYPKYTTVTVGVELGF</sequence>
<proteinExistence type="inferred from homology"/>
<dbReference type="NCBIfam" id="TIGR04056">
    <property type="entry name" value="OMP_RagA_SusC"/>
    <property type="match status" value="1"/>
</dbReference>
<dbReference type="HOGENOM" id="CLU_004317_0_2_10"/>
<evidence type="ECO:0000256" key="10">
    <source>
        <dbReference type="PROSITE-ProRule" id="PRU01360"/>
    </source>
</evidence>
<dbReference type="OrthoDB" id="9768177at2"/>
<keyword evidence="15" id="KW-1185">Reference proteome</keyword>
<dbReference type="EMBL" id="CP001807">
    <property type="protein sequence ID" value="ACY48369.1"/>
    <property type="molecule type" value="Genomic_DNA"/>
</dbReference>
<evidence type="ECO:0000259" key="12">
    <source>
        <dbReference type="Pfam" id="PF00593"/>
    </source>
</evidence>
<dbReference type="Proteomes" id="UP000002221">
    <property type="component" value="Chromosome"/>
</dbReference>
<evidence type="ECO:0000256" key="2">
    <source>
        <dbReference type="ARBA" id="ARBA00022448"/>
    </source>
</evidence>
<dbReference type="RefSeq" id="WP_012843980.1">
    <property type="nucleotide sequence ID" value="NC_013501.1"/>
</dbReference>
<dbReference type="GO" id="GO:0044718">
    <property type="term" value="P:siderophore transmembrane transport"/>
    <property type="evidence" value="ECO:0007669"/>
    <property type="project" value="TreeGrafter"/>
</dbReference>
<keyword evidence="9 10" id="KW-0998">Cell outer membrane</keyword>
<dbReference type="Pfam" id="PF07715">
    <property type="entry name" value="Plug"/>
    <property type="match status" value="1"/>
</dbReference>
<comment type="subcellular location">
    <subcellularLocation>
        <location evidence="1 10">Cell outer membrane</location>
        <topology evidence="1 10">Multi-pass membrane protein</topology>
    </subcellularLocation>
</comment>
<evidence type="ECO:0000256" key="5">
    <source>
        <dbReference type="ARBA" id="ARBA00022729"/>
    </source>
</evidence>
<keyword evidence="3 10" id="KW-1134">Transmembrane beta strand</keyword>
<dbReference type="InterPro" id="IPR039426">
    <property type="entry name" value="TonB-dep_rcpt-like"/>
</dbReference>
<dbReference type="InterPro" id="IPR018247">
    <property type="entry name" value="EF_Hand_1_Ca_BS"/>
</dbReference>
<dbReference type="Gene3D" id="2.40.170.20">
    <property type="entry name" value="TonB-dependent receptor, beta-barrel domain"/>
    <property type="match status" value="1"/>
</dbReference>
<dbReference type="STRING" id="518766.Rmar_1482"/>
<dbReference type="InterPro" id="IPR036942">
    <property type="entry name" value="Beta-barrel_TonB_sf"/>
</dbReference>
<evidence type="ECO:0000256" key="9">
    <source>
        <dbReference type="ARBA" id="ARBA00023237"/>
    </source>
</evidence>
<evidence type="ECO:0000256" key="6">
    <source>
        <dbReference type="ARBA" id="ARBA00023077"/>
    </source>
</evidence>
<dbReference type="GO" id="GO:0015344">
    <property type="term" value="F:siderophore uptake transmembrane transporter activity"/>
    <property type="evidence" value="ECO:0007669"/>
    <property type="project" value="TreeGrafter"/>
</dbReference>
<evidence type="ECO:0000259" key="13">
    <source>
        <dbReference type="Pfam" id="PF07715"/>
    </source>
</evidence>
<dbReference type="Gene3D" id="2.170.130.10">
    <property type="entry name" value="TonB-dependent receptor, plug domain"/>
    <property type="match status" value="1"/>
</dbReference>
<evidence type="ECO:0000256" key="4">
    <source>
        <dbReference type="ARBA" id="ARBA00022692"/>
    </source>
</evidence>
<feature type="domain" description="TonB-dependent receptor plug" evidence="13">
    <location>
        <begin position="134"/>
        <end position="263"/>
    </location>
</feature>
<comment type="similarity">
    <text evidence="10 11">Belongs to the TonB-dependent receptor family.</text>
</comment>
<dbReference type="SUPFAM" id="SSF56935">
    <property type="entry name" value="Porins"/>
    <property type="match status" value="1"/>
</dbReference>
<keyword evidence="6 11" id="KW-0798">TonB box</keyword>
<dbReference type="PROSITE" id="PS00018">
    <property type="entry name" value="EF_HAND_1"/>
    <property type="match status" value="1"/>
</dbReference>
<dbReference type="SUPFAM" id="SSF49464">
    <property type="entry name" value="Carboxypeptidase regulatory domain-like"/>
    <property type="match status" value="1"/>
</dbReference>
<dbReference type="PROSITE" id="PS52016">
    <property type="entry name" value="TONB_DEPENDENT_REC_3"/>
    <property type="match status" value="1"/>
</dbReference>
<accession>D0MIR1</accession>
<feature type="domain" description="TonB-dependent receptor-like beta-barrel" evidence="12">
    <location>
        <begin position="482"/>
        <end position="1018"/>
    </location>
</feature>
<keyword evidence="7 10" id="KW-0472">Membrane</keyword>
<evidence type="ECO:0000256" key="3">
    <source>
        <dbReference type="ARBA" id="ARBA00022452"/>
    </source>
</evidence>
<dbReference type="AlphaFoldDB" id="D0MIR1"/>
<dbReference type="GO" id="GO:0009279">
    <property type="term" value="C:cell outer membrane"/>
    <property type="evidence" value="ECO:0007669"/>
    <property type="project" value="UniProtKB-SubCell"/>
</dbReference>
<dbReference type="InterPro" id="IPR008969">
    <property type="entry name" value="CarboxyPept-like_regulatory"/>
</dbReference>
<dbReference type="Pfam" id="PF13715">
    <property type="entry name" value="CarbopepD_reg_2"/>
    <property type="match status" value="1"/>
</dbReference>